<name>A0A2P1PNI1_9GAMM</name>
<feature type="domain" description="PPM-type phosphatase" evidence="3">
    <location>
        <begin position="218"/>
        <end position="432"/>
    </location>
</feature>
<evidence type="ECO:0000259" key="3">
    <source>
        <dbReference type="SMART" id="SM00331"/>
    </source>
</evidence>
<organism evidence="4 5">
    <name type="scientific">Ahniella affigens</name>
    <dbReference type="NCBI Taxonomy" id="2021234"/>
    <lineage>
        <taxon>Bacteria</taxon>
        <taxon>Pseudomonadati</taxon>
        <taxon>Pseudomonadota</taxon>
        <taxon>Gammaproteobacteria</taxon>
        <taxon>Lysobacterales</taxon>
        <taxon>Rhodanobacteraceae</taxon>
        <taxon>Ahniella</taxon>
    </lineage>
</organism>
<reference evidence="4 5" key="1">
    <citation type="submission" date="2018-03" db="EMBL/GenBank/DDBJ databases">
        <title>Ahniella affigens gen. nov., sp. nov., a gammaproteobacterium isolated from sandy soil near a stream.</title>
        <authorList>
            <person name="Ko Y."/>
            <person name="Kim J.-H."/>
        </authorList>
    </citation>
    <scope>NUCLEOTIDE SEQUENCE [LARGE SCALE GENOMIC DNA]</scope>
    <source>
        <strain evidence="4 5">D13</strain>
    </source>
</reference>
<gene>
    <name evidence="4" type="ORF">C7S18_03895</name>
</gene>
<dbReference type="SMART" id="SM00331">
    <property type="entry name" value="PP2C_SIG"/>
    <property type="match status" value="1"/>
</dbReference>
<dbReference type="SMART" id="SM00065">
    <property type="entry name" value="GAF"/>
    <property type="match status" value="1"/>
</dbReference>
<keyword evidence="1" id="KW-0378">Hydrolase</keyword>
<dbReference type="Proteomes" id="UP000241074">
    <property type="component" value="Chromosome"/>
</dbReference>
<dbReference type="Gene3D" id="3.30.450.40">
    <property type="match status" value="1"/>
</dbReference>
<protein>
    <submittedName>
        <fullName evidence="4">Serine/threonine protein phosphatase</fullName>
    </submittedName>
</protein>
<dbReference type="InterPro" id="IPR029016">
    <property type="entry name" value="GAF-like_dom_sf"/>
</dbReference>
<keyword evidence="5" id="KW-1185">Reference proteome</keyword>
<evidence type="ECO:0000313" key="5">
    <source>
        <dbReference type="Proteomes" id="UP000241074"/>
    </source>
</evidence>
<dbReference type="InterPro" id="IPR052016">
    <property type="entry name" value="Bact_Sigma-Reg"/>
</dbReference>
<dbReference type="OrthoDB" id="9811749at2"/>
<accession>A0A2P1PNI1</accession>
<dbReference type="SUPFAM" id="SSF55781">
    <property type="entry name" value="GAF domain-like"/>
    <property type="match status" value="1"/>
</dbReference>
<dbReference type="PANTHER" id="PTHR43156:SF2">
    <property type="entry name" value="STAGE II SPORULATION PROTEIN E"/>
    <property type="match status" value="1"/>
</dbReference>
<dbReference type="InterPro" id="IPR036457">
    <property type="entry name" value="PPM-type-like_dom_sf"/>
</dbReference>
<feature type="domain" description="GAF" evidence="2">
    <location>
        <begin position="48"/>
        <end position="195"/>
    </location>
</feature>
<dbReference type="EMBL" id="CP027860">
    <property type="protein sequence ID" value="AVP96385.1"/>
    <property type="molecule type" value="Genomic_DNA"/>
</dbReference>
<reference evidence="4 5" key="2">
    <citation type="submission" date="2018-03" db="EMBL/GenBank/DDBJ databases">
        <authorList>
            <person name="Keele B.F."/>
        </authorList>
    </citation>
    <scope>NUCLEOTIDE SEQUENCE [LARGE SCALE GENOMIC DNA]</scope>
    <source>
        <strain evidence="4 5">D13</strain>
    </source>
</reference>
<evidence type="ECO:0000256" key="1">
    <source>
        <dbReference type="ARBA" id="ARBA00022801"/>
    </source>
</evidence>
<dbReference type="PANTHER" id="PTHR43156">
    <property type="entry name" value="STAGE II SPORULATION PROTEIN E-RELATED"/>
    <property type="match status" value="1"/>
</dbReference>
<dbReference type="InterPro" id="IPR001932">
    <property type="entry name" value="PPM-type_phosphatase-like_dom"/>
</dbReference>
<sequence>MGTQASSQGAAGVIPVRRERSAEAAPVQRPDPIALIAELSQALALSLDLGATLRLAIGRIVDALDVEAVSVFMIDPEAEVLRCLAAHGPVDIVGMSLPVDQGIVGRTFQTRQCQMVDDTAEDPDFTGAIDAVTGFRTRSMISTPLLTAQGAIGVLQAVNKRGWQRFDLEDRDLLRALASPLALAAANAFMARSLMEQTRIRRELELARRMQRSLLPKRRRGDFPILALHRPAREISGDFYEYFDLPDGRIAFAMGDVAGKGLDAAFLMVRCASLLRWTGKEGLPPSAWLARVNRELCESMQGGSFVCAVAGLFDPETQEVHWSNAGLPSLIRIDADRQVQQFRAEGPPLGILADMDFPEQRCHLRHASLYLFSDGVTDARDADGNMLGVDGAVTMIRNQQGIQRPQSRLRRIASELRRLQLSDDTTLMLIEGS</sequence>
<dbReference type="Pfam" id="PF07228">
    <property type="entry name" value="SpoIIE"/>
    <property type="match status" value="1"/>
</dbReference>
<dbReference type="KEGG" id="xba:C7S18_03895"/>
<dbReference type="Pfam" id="PF13185">
    <property type="entry name" value="GAF_2"/>
    <property type="match status" value="1"/>
</dbReference>
<evidence type="ECO:0000313" key="4">
    <source>
        <dbReference type="EMBL" id="AVP96385.1"/>
    </source>
</evidence>
<dbReference type="Gene3D" id="3.60.40.10">
    <property type="entry name" value="PPM-type phosphatase domain"/>
    <property type="match status" value="1"/>
</dbReference>
<evidence type="ECO:0000259" key="2">
    <source>
        <dbReference type="SMART" id="SM00065"/>
    </source>
</evidence>
<proteinExistence type="predicted"/>
<dbReference type="GO" id="GO:0016791">
    <property type="term" value="F:phosphatase activity"/>
    <property type="evidence" value="ECO:0007669"/>
    <property type="project" value="TreeGrafter"/>
</dbReference>
<dbReference type="InterPro" id="IPR003018">
    <property type="entry name" value="GAF"/>
</dbReference>
<dbReference type="AlphaFoldDB" id="A0A2P1PNI1"/>